<dbReference type="Proteomes" id="UP001163324">
    <property type="component" value="Chromosome 3"/>
</dbReference>
<evidence type="ECO:0000313" key="2">
    <source>
        <dbReference type="Proteomes" id="UP001163324"/>
    </source>
</evidence>
<organism evidence="1 2">
    <name type="scientific">Trichothecium roseum</name>
    <dbReference type="NCBI Taxonomy" id="47278"/>
    <lineage>
        <taxon>Eukaryota</taxon>
        <taxon>Fungi</taxon>
        <taxon>Dikarya</taxon>
        <taxon>Ascomycota</taxon>
        <taxon>Pezizomycotina</taxon>
        <taxon>Sordariomycetes</taxon>
        <taxon>Hypocreomycetidae</taxon>
        <taxon>Hypocreales</taxon>
        <taxon>Hypocreales incertae sedis</taxon>
        <taxon>Trichothecium</taxon>
    </lineage>
</organism>
<sequence length="621" mass="71106">MAFSLIPDEILQHIIQHVDPEGVLFVLSRVSRRFKRLSHEPLLWRQFCDTSFTFWEQSHDIVKKRKTPLLEVDWRALFVLRLKRNRKASALFEEIIRTSVNRYKNTASIAQLGYDAKEFLLAQSQTPDGVHDVLSRRYYAISVLDSIHRHMAIREWYNISRGLQGWRTDLERCLSCFDMFVLRDQEGDFDDITSYLDSLMVEFRASHPDLYFQSTRQKALALLRWLRSRGLVGMKSQREYRNLRHCLLGQSLRRDDHSSLPIISSAIFCCLAARMGVSAKCSAFPNHVHAVVLAPDGQTVDDVPVEDVRDTPQRRMFVDPFSSDDEIEERQLKIVLASLGWQADAEVALAPVSPALVAIRVANNIRATKRLSSMADHNGAARLDSDAQALGQLLSGQSEWNILVCNYATLWASLILADQNDFEWGVWYHDMFNEMYKSFPEDVWLVEQYLRPSGASNIRQRLVRNEVRFASQGSGLVRSIQALDRQRPRSPRYPSMSKQPHKIGQVFRHKRYGWEGVITGWASPDAGGADMPRGGADGHTPANDDTYQSLSRLNSYGKIFYTCLRSNSPSRFIIDDTYVEIVNNMSPGRVVDFPFAGKYFKRFDEGSGTFVSNIRESFPDD</sequence>
<comment type="caution">
    <text evidence="1">The sequence shown here is derived from an EMBL/GenBank/DDBJ whole genome shotgun (WGS) entry which is preliminary data.</text>
</comment>
<evidence type="ECO:0000313" key="1">
    <source>
        <dbReference type="EMBL" id="KAI9901410.1"/>
    </source>
</evidence>
<keyword evidence="2" id="KW-1185">Reference proteome</keyword>
<proteinExistence type="predicted"/>
<protein>
    <submittedName>
        <fullName evidence="1">Uncharacterized protein</fullName>
    </submittedName>
</protein>
<accession>A0ACC0V4T9</accession>
<name>A0ACC0V4T9_9HYPO</name>
<dbReference type="EMBL" id="CM047942">
    <property type="protein sequence ID" value="KAI9901410.1"/>
    <property type="molecule type" value="Genomic_DNA"/>
</dbReference>
<reference evidence="1" key="1">
    <citation type="submission" date="2022-10" db="EMBL/GenBank/DDBJ databases">
        <title>Complete Genome of Trichothecium roseum strain YXFP-22015, a Plant Pathogen Isolated from Citrus.</title>
        <authorList>
            <person name="Wang Y."/>
            <person name="Zhu L."/>
        </authorList>
    </citation>
    <scope>NUCLEOTIDE SEQUENCE</scope>
    <source>
        <strain evidence="1">YXFP-22015</strain>
    </source>
</reference>
<gene>
    <name evidence="1" type="ORF">N3K66_003227</name>
</gene>